<sequence>MLTDAHRLSLGTAAIAGLYRPVTPEAVQDVLETAWDSGIRYFDTAPHYGHGASESLLGDFLRHKKEWVISTKVGRILSPDANPPAVVNGFHNAWPFKQHYDYTYDGIMRSVEDSFQRLGLNRIDILFIHDIGDPDAGTDTAEHRSQLLGSGIKALEELKANGTVKAVGLGVNTVEICEELIGQFDMDLILLAGRYTLLDQSARLRLFPKLIQHNIKLVIGGVFNSGILATGPVPGAHFNYAPAPQAILDRVAEIQAVCEAHGTPLPAAAIQYPDQSPIVASTLIGTTKAGSLKRNIAQFQHPLPSALWQHLRNEGYIGDDN</sequence>
<dbReference type="Proteomes" id="UP000295673">
    <property type="component" value="Unassembled WGS sequence"/>
</dbReference>
<evidence type="ECO:0000313" key="3">
    <source>
        <dbReference type="Proteomes" id="UP000295673"/>
    </source>
</evidence>
<dbReference type="AlphaFoldDB" id="A0A4R1NPL3"/>
<keyword evidence="3" id="KW-1185">Reference proteome</keyword>
<dbReference type="OrthoDB" id="9768851at2"/>
<dbReference type="Pfam" id="PF00248">
    <property type="entry name" value="Aldo_ket_red"/>
    <property type="match status" value="1"/>
</dbReference>
<dbReference type="EMBL" id="SMGR01000001">
    <property type="protein sequence ID" value="TCL10314.1"/>
    <property type="molecule type" value="Genomic_DNA"/>
</dbReference>
<feature type="domain" description="NADP-dependent oxidoreductase" evidence="1">
    <location>
        <begin position="7"/>
        <end position="310"/>
    </location>
</feature>
<dbReference type="RefSeq" id="WP_132860272.1">
    <property type="nucleotide sequence ID" value="NZ_SMGR01000001.1"/>
</dbReference>
<dbReference type="SUPFAM" id="SSF51430">
    <property type="entry name" value="NAD(P)-linked oxidoreductase"/>
    <property type="match status" value="1"/>
</dbReference>
<name>A0A4R1NPL3_9RHOB</name>
<evidence type="ECO:0000259" key="1">
    <source>
        <dbReference type="Pfam" id="PF00248"/>
    </source>
</evidence>
<dbReference type="Gene3D" id="3.20.20.100">
    <property type="entry name" value="NADP-dependent oxidoreductase domain"/>
    <property type="match status" value="1"/>
</dbReference>
<dbReference type="GO" id="GO:0016491">
    <property type="term" value="F:oxidoreductase activity"/>
    <property type="evidence" value="ECO:0007669"/>
    <property type="project" value="InterPro"/>
</dbReference>
<proteinExistence type="predicted"/>
<dbReference type="InterPro" id="IPR036812">
    <property type="entry name" value="NAD(P)_OxRdtase_dom_sf"/>
</dbReference>
<dbReference type="PANTHER" id="PTHR42686:SF1">
    <property type="entry name" value="GH17980P-RELATED"/>
    <property type="match status" value="1"/>
</dbReference>
<protein>
    <submittedName>
        <fullName evidence="2">D-threo-aldose 1-dehydrogenase</fullName>
    </submittedName>
</protein>
<comment type="caution">
    <text evidence="2">The sequence shown here is derived from an EMBL/GenBank/DDBJ whole genome shotgun (WGS) entry which is preliminary data.</text>
</comment>
<dbReference type="GO" id="GO:0005829">
    <property type="term" value="C:cytosol"/>
    <property type="evidence" value="ECO:0007669"/>
    <property type="project" value="TreeGrafter"/>
</dbReference>
<dbReference type="InterPro" id="IPR020471">
    <property type="entry name" value="AKR"/>
</dbReference>
<dbReference type="InterPro" id="IPR023210">
    <property type="entry name" value="NADP_OxRdtase_dom"/>
</dbReference>
<dbReference type="PANTHER" id="PTHR42686">
    <property type="entry name" value="GH17980P-RELATED"/>
    <property type="match status" value="1"/>
</dbReference>
<evidence type="ECO:0000313" key="2">
    <source>
        <dbReference type="EMBL" id="TCL10314.1"/>
    </source>
</evidence>
<gene>
    <name evidence="2" type="ORF">BXY66_2383</name>
</gene>
<reference evidence="2 3" key="1">
    <citation type="submission" date="2019-03" db="EMBL/GenBank/DDBJ databases">
        <title>Genomic Encyclopedia of Archaeal and Bacterial Type Strains, Phase II (KMG-II): from individual species to whole genera.</title>
        <authorList>
            <person name="Goeker M."/>
        </authorList>
    </citation>
    <scope>NUCLEOTIDE SEQUENCE [LARGE SCALE GENOMIC DNA]</scope>
    <source>
        <strain evidence="2 3">DSM 26433</strain>
    </source>
</reference>
<organism evidence="2 3">
    <name type="scientific">Shimia isoporae</name>
    <dbReference type="NCBI Taxonomy" id="647720"/>
    <lineage>
        <taxon>Bacteria</taxon>
        <taxon>Pseudomonadati</taxon>
        <taxon>Pseudomonadota</taxon>
        <taxon>Alphaproteobacteria</taxon>
        <taxon>Rhodobacterales</taxon>
        <taxon>Roseobacteraceae</taxon>
    </lineage>
</organism>
<accession>A0A4R1NPL3</accession>